<name>A0A2I6S9E0_9RHOO</name>
<proteinExistence type="predicted"/>
<sequence length="120" mass="12659">MYTHFDPARPDPVTENITQFAEGIRENLAAIRDMVVGGMALGWSYAPAGGSAEQPETLTWAKGTERIRASLTWGVTGGEAGNVTAALFEYSADSGDTWDAIGTHSITYDSAGNVTGASWS</sequence>
<reference evidence="1 2" key="1">
    <citation type="submission" date="2018-01" db="EMBL/GenBank/DDBJ databases">
        <authorList>
            <person name="Fu G.-Y."/>
        </authorList>
    </citation>
    <scope>NUCLEOTIDE SEQUENCE [LARGE SCALE GENOMIC DNA]</scope>
    <source>
        <strain evidence="1 2">SY39</strain>
    </source>
</reference>
<dbReference type="Proteomes" id="UP000242205">
    <property type="component" value="Chromosome"/>
</dbReference>
<keyword evidence="2" id="KW-1185">Reference proteome</keyword>
<accession>A0A2I6S9E0</accession>
<evidence type="ECO:0000313" key="1">
    <source>
        <dbReference type="EMBL" id="AUN95868.1"/>
    </source>
</evidence>
<dbReference type="RefSeq" id="WP_102247913.1">
    <property type="nucleotide sequence ID" value="NZ_CP025682.1"/>
</dbReference>
<dbReference type="AlphaFoldDB" id="A0A2I6S9E0"/>
<gene>
    <name evidence="1" type="ORF">C0099_13570</name>
</gene>
<dbReference type="KEGG" id="atw:C0099_13570"/>
<evidence type="ECO:0000313" key="2">
    <source>
        <dbReference type="Proteomes" id="UP000242205"/>
    </source>
</evidence>
<dbReference type="EMBL" id="CP025682">
    <property type="protein sequence ID" value="AUN95868.1"/>
    <property type="molecule type" value="Genomic_DNA"/>
</dbReference>
<protein>
    <submittedName>
        <fullName evidence="1">Uncharacterized protein</fullName>
    </submittedName>
</protein>
<organism evidence="1 2">
    <name type="scientific">Pseudazoarcus pumilus</name>
    <dbReference type="NCBI Taxonomy" id="2067960"/>
    <lineage>
        <taxon>Bacteria</taxon>
        <taxon>Pseudomonadati</taxon>
        <taxon>Pseudomonadota</taxon>
        <taxon>Betaproteobacteria</taxon>
        <taxon>Rhodocyclales</taxon>
        <taxon>Zoogloeaceae</taxon>
        <taxon>Pseudazoarcus</taxon>
    </lineage>
</organism>